<proteinExistence type="predicted"/>
<feature type="region of interest" description="Disordered" evidence="1">
    <location>
        <begin position="1"/>
        <end position="36"/>
    </location>
</feature>
<keyword evidence="3" id="KW-1185">Reference proteome</keyword>
<name>F0Y981_AURAN</name>
<feature type="region of interest" description="Disordered" evidence="1">
    <location>
        <begin position="97"/>
        <end position="130"/>
    </location>
</feature>
<feature type="compositionally biased region" description="Acidic residues" evidence="1">
    <location>
        <begin position="22"/>
        <end position="31"/>
    </location>
</feature>
<dbReference type="EMBL" id="GL833128">
    <property type="protein sequence ID" value="EGB08191.1"/>
    <property type="molecule type" value="Genomic_DNA"/>
</dbReference>
<dbReference type="OrthoDB" id="10610252at2759"/>
<accession>F0Y981</accession>
<reference evidence="2 3" key="1">
    <citation type="journal article" date="2011" name="Proc. Natl. Acad. Sci. U.S.A.">
        <title>Niche of harmful alga Aureococcus anophagefferens revealed through ecogenomics.</title>
        <authorList>
            <person name="Gobler C.J."/>
            <person name="Berry D.L."/>
            <person name="Dyhrman S.T."/>
            <person name="Wilhelm S.W."/>
            <person name="Salamov A."/>
            <person name="Lobanov A.V."/>
            <person name="Zhang Y."/>
            <person name="Collier J.L."/>
            <person name="Wurch L.L."/>
            <person name="Kustka A.B."/>
            <person name="Dill B.D."/>
            <person name="Shah M."/>
            <person name="VerBerkmoes N.C."/>
            <person name="Kuo A."/>
            <person name="Terry A."/>
            <person name="Pangilinan J."/>
            <person name="Lindquist E.A."/>
            <person name="Lucas S."/>
            <person name="Paulsen I.T."/>
            <person name="Hattenrath-Lehmann T.K."/>
            <person name="Talmage S.C."/>
            <person name="Walker E.A."/>
            <person name="Koch F."/>
            <person name="Burson A.M."/>
            <person name="Marcoval M.A."/>
            <person name="Tang Y.Z."/>
            <person name="Lecleir G.R."/>
            <person name="Coyne K.J."/>
            <person name="Berg G.M."/>
            <person name="Bertrand E.M."/>
            <person name="Saito M.A."/>
            <person name="Gladyshev V.N."/>
            <person name="Grigoriev I.V."/>
        </authorList>
    </citation>
    <scope>NUCLEOTIDE SEQUENCE [LARGE SCALE GENOMIC DNA]</scope>
    <source>
        <strain evidence="3">CCMP 1984</strain>
    </source>
</reference>
<protein>
    <submittedName>
        <fullName evidence="2">Uncharacterized protein</fullName>
    </submittedName>
</protein>
<feature type="region of interest" description="Disordered" evidence="1">
    <location>
        <begin position="49"/>
        <end position="71"/>
    </location>
</feature>
<dbReference type="Proteomes" id="UP000002729">
    <property type="component" value="Unassembled WGS sequence"/>
</dbReference>
<feature type="compositionally biased region" description="Basic and acidic residues" evidence="1">
    <location>
        <begin position="7"/>
        <end position="21"/>
    </location>
</feature>
<dbReference type="KEGG" id="aaf:AURANDRAFT_64173"/>
<evidence type="ECO:0000313" key="2">
    <source>
        <dbReference type="EMBL" id="EGB08191.1"/>
    </source>
</evidence>
<sequence length="331" mass="34305">MDDGDDLSDHSEDERLLRADVDDMSDGDDDGVPPAKRARVDAVAATWMRRAAPPTTPSPFAPPATTKPLAAAAPPAAAVSVAEALAAALPYDPPATPWVKRRTHGPPKVSPPAPARAALGAPAPPPPPPKRACVPCGEETPFFGRGLGARSGAARQPAPVPYFGVGRTHRSAAPAPGRVVETLRGVAGKAIFALPLDPEKNALGAWFSGHVVDAATGRQFQVVGTEEPCPAGCLCAKVDLFSLTFTDPRLRRRATALVEATGGDYLRLAPADAAGCAFEAESLIAERARADALLAKFFPRLLADATARGTEVLLNVGTVACAQLLFSEIPS</sequence>
<evidence type="ECO:0000313" key="3">
    <source>
        <dbReference type="Proteomes" id="UP000002729"/>
    </source>
</evidence>
<dbReference type="InParanoid" id="F0Y981"/>
<dbReference type="GeneID" id="20224692"/>
<gene>
    <name evidence="2" type="ORF">AURANDRAFT_64173</name>
</gene>
<dbReference type="RefSeq" id="XP_009036925.1">
    <property type="nucleotide sequence ID" value="XM_009038677.1"/>
</dbReference>
<dbReference type="AlphaFoldDB" id="F0Y981"/>
<evidence type="ECO:0000256" key="1">
    <source>
        <dbReference type="SAM" id="MobiDB-lite"/>
    </source>
</evidence>
<organism evidence="3">
    <name type="scientific">Aureococcus anophagefferens</name>
    <name type="common">Harmful bloom alga</name>
    <dbReference type="NCBI Taxonomy" id="44056"/>
    <lineage>
        <taxon>Eukaryota</taxon>
        <taxon>Sar</taxon>
        <taxon>Stramenopiles</taxon>
        <taxon>Ochrophyta</taxon>
        <taxon>Pelagophyceae</taxon>
        <taxon>Pelagomonadales</taxon>
        <taxon>Pelagomonadaceae</taxon>
        <taxon>Aureococcus</taxon>
    </lineage>
</organism>